<evidence type="ECO:0008006" key="3">
    <source>
        <dbReference type="Google" id="ProtNLM"/>
    </source>
</evidence>
<accession>A0A2A2HAQ5</accession>
<dbReference type="Pfam" id="PF06690">
    <property type="entry name" value="HcgC"/>
    <property type="match status" value="1"/>
</dbReference>
<dbReference type="EMBL" id="LMVM01000001">
    <property type="protein sequence ID" value="PAV06333.1"/>
    <property type="molecule type" value="Genomic_DNA"/>
</dbReference>
<proteinExistence type="predicted"/>
<dbReference type="RefSeq" id="WP_069582661.1">
    <property type="nucleotide sequence ID" value="NZ_LMVM01000001.1"/>
</dbReference>
<evidence type="ECO:0000313" key="1">
    <source>
        <dbReference type="EMBL" id="PAV06333.1"/>
    </source>
</evidence>
<reference evidence="1 2" key="1">
    <citation type="journal article" date="2017" name="BMC Genomics">
        <title>Genomic analysis of methanogenic archaea reveals a shift towards energy conservation.</title>
        <authorList>
            <person name="Gilmore S.P."/>
            <person name="Henske J.K."/>
            <person name="Sexton J.A."/>
            <person name="Solomon K.V."/>
            <person name="Seppala S."/>
            <person name="Yoo J.I."/>
            <person name="Huyett L.M."/>
            <person name="Pressman A."/>
            <person name="Cogan J.Z."/>
            <person name="Kivenson V."/>
            <person name="Peng X."/>
            <person name="Tan Y."/>
            <person name="Valentine D.L."/>
            <person name="O'Malley M.A."/>
        </authorList>
    </citation>
    <scope>NUCLEOTIDE SEQUENCE [LARGE SCALE GENOMIC DNA]</scope>
    <source>
        <strain evidence="1 2">M.o.H.</strain>
    </source>
</reference>
<dbReference type="Proteomes" id="UP000217784">
    <property type="component" value="Unassembled WGS sequence"/>
</dbReference>
<organism evidence="1 2">
    <name type="scientific">Methanobacterium bryantii</name>
    <dbReference type="NCBI Taxonomy" id="2161"/>
    <lineage>
        <taxon>Archaea</taxon>
        <taxon>Methanobacteriati</taxon>
        <taxon>Methanobacteriota</taxon>
        <taxon>Methanomada group</taxon>
        <taxon>Methanobacteria</taxon>
        <taxon>Methanobacteriales</taxon>
        <taxon>Methanobacteriaceae</taxon>
        <taxon>Methanobacterium</taxon>
    </lineage>
</organism>
<dbReference type="InterPro" id="IPR009573">
    <property type="entry name" value="HcgC"/>
</dbReference>
<name>A0A2A2HAQ5_METBR</name>
<protein>
    <recommendedName>
        <fullName evidence="3">Hmd co-occurring protein HcgC</fullName>
    </recommendedName>
</protein>
<comment type="caution">
    <text evidence="1">The sequence shown here is derived from an EMBL/GenBank/DDBJ whole genome shotgun (WGS) entry which is preliminary data.</text>
</comment>
<dbReference type="AlphaFoldDB" id="A0A2A2HAQ5"/>
<keyword evidence="2" id="KW-1185">Reference proteome</keyword>
<dbReference type="OrthoDB" id="114526at2157"/>
<sequence length="255" mass="28556">MKYDTGITSEVLTVTSRMRVEDVIKKITEIKCNATLDWINSLNVNIENSVVVGAYLTGIELSKRLKRISNVTVIDIYPHLEKFVENNVEFNSDLMKIKDADLVVDTTGLGGIRPKIAKLIKGNVFLVEDPVSDGSDDLIHQKNNIINRLRLSNSQYRGILKTEGLNSKTSGTMTLTVEVLRKSLEDVLKRSGVLYGIAGMEFYEGALFKEKDVDKFLRLIKKPALTVSTLEPVSCDEIIENYLKKICSEVKNVSI</sequence>
<gene>
    <name evidence="1" type="ORF">ASJ80_16040</name>
</gene>
<evidence type="ECO:0000313" key="2">
    <source>
        <dbReference type="Proteomes" id="UP000217784"/>
    </source>
</evidence>